<keyword evidence="6 7" id="KW-0408">Iron</keyword>
<dbReference type="Proteomes" id="UP001231189">
    <property type="component" value="Unassembled WGS sequence"/>
</dbReference>
<dbReference type="GO" id="GO:0016705">
    <property type="term" value="F:oxidoreductase activity, acting on paired donors, with incorporation or reduction of molecular oxygen"/>
    <property type="evidence" value="ECO:0007669"/>
    <property type="project" value="InterPro"/>
</dbReference>
<evidence type="ECO:0000256" key="7">
    <source>
        <dbReference type="PIRSR" id="PIRSR602401-1"/>
    </source>
</evidence>
<keyword evidence="2 8" id="KW-0812">Transmembrane</keyword>
<dbReference type="CDD" id="cd11064">
    <property type="entry name" value="CYP86A"/>
    <property type="match status" value="1"/>
</dbReference>
<dbReference type="PROSITE" id="PS00086">
    <property type="entry name" value="CYTOCHROME_P450"/>
    <property type="match status" value="1"/>
</dbReference>
<evidence type="ECO:0000256" key="4">
    <source>
        <dbReference type="ARBA" id="ARBA00022989"/>
    </source>
</evidence>
<dbReference type="PRINTS" id="PR00463">
    <property type="entry name" value="EP450I"/>
</dbReference>
<dbReference type="PRINTS" id="PR00385">
    <property type="entry name" value="P450"/>
</dbReference>
<dbReference type="GO" id="GO:0005506">
    <property type="term" value="F:iron ion binding"/>
    <property type="evidence" value="ECO:0007669"/>
    <property type="project" value="InterPro"/>
</dbReference>
<dbReference type="GO" id="GO:0006629">
    <property type="term" value="P:lipid metabolic process"/>
    <property type="evidence" value="ECO:0007669"/>
    <property type="project" value="UniProtKB-ARBA"/>
</dbReference>
<evidence type="ECO:0000256" key="5">
    <source>
        <dbReference type="ARBA" id="ARBA00023002"/>
    </source>
</evidence>
<accession>A0AAD8VG82</accession>
<keyword evidence="3 7" id="KW-0479">Metal-binding</keyword>
<evidence type="ECO:0008006" key="11">
    <source>
        <dbReference type="Google" id="ProtNLM"/>
    </source>
</evidence>
<dbReference type="GO" id="GO:0004497">
    <property type="term" value="F:monooxygenase activity"/>
    <property type="evidence" value="ECO:0007669"/>
    <property type="project" value="InterPro"/>
</dbReference>
<keyword evidence="10" id="KW-1185">Reference proteome</keyword>
<organism evidence="9 10">
    <name type="scientific">Lolium multiflorum</name>
    <name type="common">Italian ryegrass</name>
    <name type="synonym">Lolium perenne subsp. multiflorum</name>
    <dbReference type="NCBI Taxonomy" id="4521"/>
    <lineage>
        <taxon>Eukaryota</taxon>
        <taxon>Viridiplantae</taxon>
        <taxon>Streptophyta</taxon>
        <taxon>Embryophyta</taxon>
        <taxon>Tracheophyta</taxon>
        <taxon>Spermatophyta</taxon>
        <taxon>Magnoliopsida</taxon>
        <taxon>Liliopsida</taxon>
        <taxon>Poales</taxon>
        <taxon>Poaceae</taxon>
        <taxon>BOP clade</taxon>
        <taxon>Pooideae</taxon>
        <taxon>Poodae</taxon>
        <taxon>Poeae</taxon>
        <taxon>Poeae Chloroplast Group 2 (Poeae type)</taxon>
        <taxon>Loliodinae</taxon>
        <taxon>Loliinae</taxon>
        <taxon>Lolium</taxon>
    </lineage>
</organism>
<comment type="caution">
    <text evidence="9">The sequence shown here is derived from an EMBL/GenBank/DDBJ whole genome shotgun (WGS) entry which is preliminary data.</text>
</comment>
<comment type="cofactor">
    <cofactor evidence="7">
        <name>heme</name>
        <dbReference type="ChEBI" id="CHEBI:30413"/>
    </cofactor>
</comment>
<keyword evidence="7" id="KW-0349">Heme</keyword>
<keyword evidence="5" id="KW-0560">Oxidoreductase</keyword>
<keyword evidence="8" id="KW-0472">Membrane</keyword>
<dbReference type="Gene3D" id="1.10.630.10">
    <property type="entry name" value="Cytochrome P450"/>
    <property type="match status" value="2"/>
</dbReference>
<evidence type="ECO:0000256" key="3">
    <source>
        <dbReference type="ARBA" id="ARBA00022723"/>
    </source>
</evidence>
<dbReference type="PANTHER" id="PTHR24296">
    <property type="entry name" value="CYTOCHROME P450"/>
    <property type="match status" value="1"/>
</dbReference>
<evidence type="ECO:0000256" key="2">
    <source>
        <dbReference type="ARBA" id="ARBA00022692"/>
    </source>
</evidence>
<evidence type="ECO:0000313" key="10">
    <source>
        <dbReference type="Proteomes" id="UP001231189"/>
    </source>
</evidence>
<dbReference type="EMBL" id="JAUUTY010000007">
    <property type="protein sequence ID" value="KAK1603951.1"/>
    <property type="molecule type" value="Genomic_DNA"/>
</dbReference>
<gene>
    <name evidence="9" type="ORF">QYE76_027624</name>
</gene>
<keyword evidence="4 8" id="KW-1133">Transmembrane helix</keyword>
<evidence type="ECO:0000313" key="9">
    <source>
        <dbReference type="EMBL" id="KAK1603951.1"/>
    </source>
</evidence>
<dbReference type="GO" id="GO:0020037">
    <property type="term" value="F:heme binding"/>
    <property type="evidence" value="ECO:0007669"/>
    <property type="project" value="InterPro"/>
</dbReference>
<dbReference type="InterPro" id="IPR036396">
    <property type="entry name" value="Cyt_P450_sf"/>
</dbReference>
<dbReference type="SUPFAM" id="SSF54001">
    <property type="entry name" value="Cysteine proteinases"/>
    <property type="match status" value="1"/>
</dbReference>
<feature type="transmembrane region" description="Helical" evidence="8">
    <location>
        <begin position="294"/>
        <end position="321"/>
    </location>
</feature>
<dbReference type="AlphaFoldDB" id="A0AAD8VG82"/>
<dbReference type="InterPro" id="IPR001128">
    <property type="entry name" value="Cyt_P450"/>
</dbReference>
<proteinExistence type="inferred from homology"/>
<evidence type="ECO:0000256" key="8">
    <source>
        <dbReference type="SAM" id="Phobius"/>
    </source>
</evidence>
<protein>
    <recommendedName>
        <fullName evidence="11">Cytochrome P450</fullName>
    </recommendedName>
</protein>
<dbReference type="InterPro" id="IPR002401">
    <property type="entry name" value="Cyt_P450_E_grp-I"/>
</dbReference>
<name>A0AAD8VG82_LOLMU</name>
<evidence type="ECO:0000256" key="6">
    <source>
        <dbReference type="ARBA" id="ARBA00023004"/>
    </source>
</evidence>
<sequence>MRQGSSGSGDHIHQVYQLGQQPVQSVAPLKVFDGKPVESSRQDTTDYAFAERAYQFVQGKDLVQNLRKIPTCMRNLHSWYLNASKEGIETIMVRVSEEHYFQEYCVNVDFNELFQLYNLRALDKSIISSYCLSKMLECKRDEITDIGFIDPHTMHVKTIEDPVYNKDTPEILLRFLKRQHDKRLIIWPYNFDVWETFIKEDKSHEWPPKLRWKAKDGKMADEDDVLPNGYRVIKGDGMNYMMYAMARMKYLWGEDAEEFRPERWLANGVFQQESPYKFVAFNLSSLAASAGMCFVSVFAMVFLAITLYILSIVVSFAVFCVREFAQRAQDRPPLIGTVLRQLKNFDRLFDEHVSYALLHHTGRLIYPGHSEVFTSDPAVIEHVLKTNFSKYSKGAFNTQVMRDLFGHGIFATDGEKWRHQRKLASHEFSTKVLRDFSSDVFRMNSAKLAEKISYAAADRTTIDMQDLLMRTTMDSMFKVGLGTELNTLSGSDESSIQFSDAFDEASSLVYYRYVDLLWQVKRHLNIGSEAKLKKCIQIIDKFVMKLIQQKRGQMKNGHDHNAREDILSRFILASEEDPETMNDRYLRDIVLSFLLAGKDTTANTLSWFFYMLCKNPVVQDKVAFEIKESVNWAQEDNIETYSARLNQGAIDKMHYLHATLTETLRLYPAVPVDGKMADEDDVLPNGYRVIKGDGMNYMIYAMGRMKYLWGEDAEEFRPERWLANGVFQNESPYKFVAFNAGPRICLGKEFAYMQMKIMAATLIHFYRFKLEDESKGPVYKTMFTLHMDKGLQLLVYPRGIST</sequence>
<reference evidence="9" key="1">
    <citation type="submission" date="2023-07" db="EMBL/GenBank/DDBJ databases">
        <title>A chromosome-level genome assembly of Lolium multiflorum.</title>
        <authorList>
            <person name="Chen Y."/>
            <person name="Copetti D."/>
            <person name="Kolliker R."/>
            <person name="Studer B."/>
        </authorList>
    </citation>
    <scope>NUCLEOTIDE SEQUENCE</scope>
    <source>
        <strain evidence="9">02402/16</strain>
        <tissue evidence="9">Leaf</tissue>
    </source>
</reference>
<feature type="binding site" description="axial binding residue" evidence="7">
    <location>
        <position position="745"/>
    </location>
    <ligand>
        <name>heme</name>
        <dbReference type="ChEBI" id="CHEBI:30413"/>
    </ligand>
    <ligandPart>
        <name>Fe</name>
        <dbReference type="ChEBI" id="CHEBI:18248"/>
    </ligandPart>
</feature>
<evidence type="ECO:0000256" key="1">
    <source>
        <dbReference type="ARBA" id="ARBA00010617"/>
    </source>
</evidence>
<comment type="similarity">
    <text evidence="1">Belongs to the cytochrome P450 family.</text>
</comment>
<dbReference type="Pfam" id="PF00067">
    <property type="entry name" value="p450"/>
    <property type="match status" value="2"/>
</dbReference>
<dbReference type="SUPFAM" id="SSF48264">
    <property type="entry name" value="Cytochrome P450"/>
    <property type="match status" value="2"/>
</dbReference>
<dbReference type="InterPro" id="IPR038765">
    <property type="entry name" value="Papain-like_cys_pep_sf"/>
</dbReference>
<dbReference type="InterPro" id="IPR017972">
    <property type="entry name" value="Cyt_P450_CS"/>
</dbReference>